<dbReference type="Gene3D" id="1.10.510.10">
    <property type="entry name" value="Transferase(Phosphotransferase) domain 1"/>
    <property type="match status" value="1"/>
</dbReference>
<dbReference type="EMBL" id="JAPQKS010000005">
    <property type="protein sequence ID" value="KAJ5225352.1"/>
    <property type="molecule type" value="Genomic_DNA"/>
</dbReference>
<organism evidence="14 15">
    <name type="scientific">Penicillium chermesinum</name>
    <dbReference type="NCBI Taxonomy" id="63820"/>
    <lineage>
        <taxon>Eukaryota</taxon>
        <taxon>Fungi</taxon>
        <taxon>Dikarya</taxon>
        <taxon>Ascomycota</taxon>
        <taxon>Pezizomycotina</taxon>
        <taxon>Eurotiomycetes</taxon>
        <taxon>Eurotiomycetidae</taxon>
        <taxon>Eurotiales</taxon>
        <taxon>Aspergillaceae</taxon>
        <taxon>Penicillium</taxon>
    </lineage>
</organism>
<dbReference type="PROSITE" id="PS50011">
    <property type="entry name" value="PROTEIN_KINASE_DOM"/>
    <property type="match status" value="1"/>
</dbReference>
<evidence type="ECO:0000259" key="13">
    <source>
        <dbReference type="PROSITE" id="PS50011"/>
    </source>
</evidence>
<gene>
    <name evidence="14" type="ORF">N7468_006577</name>
</gene>
<evidence type="ECO:0000256" key="9">
    <source>
        <dbReference type="PROSITE-ProRule" id="PRU10141"/>
    </source>
</evidence>
<reference evidence="14" key="1">
    <citation type="submission" date="2022-11" db="EMBL/GenBank/DDBJ databases">
        <authorList>
            <person name="Petersen C."/>
        </authorList>
    </citation>
    <scope>NUCLEOTIDE SEQUENCE</scope>
    <source>
        <strain evidence="14">IBT 19713</strain>
    </source>
</reference>
<dbReference type="PROSITE" id="PS00108">
    <property type="entry name" value="PROTEIN_KINASE_ST"/>
    <property type="match status" value="1"/>
</dbReference>
<evidence type="ECO:0000256" key="1">
    <source>
        <dbReference type="ARBA" id="ARBA00001946"/>
    </source>
</evidence>
<keyword evidence="6 11" id="KW-0418">Kinase</keyword>
<dbReference type="InterPro" id="IPR008271">
    <property type="entry name" value="Ser/Thr_kinase_AS"/>
</dbReference>
<comment type="catalytic activity">
    <reaction evidence="11">
        <text>L-threonyl-[protein] + ATP = O-phospho-L-threonyl-[protein] + ADP + H(+)</text>
        <dbReference type="Rhea" id="RHEA:46608"/>
        <dbReference type="Rhea" id="RHEA-COMP:11060"/>
        <dbReference type="Rhea" id="RHEA-COMP:11605"/>
        <dbReference type="ChEBI" id="CHEBI:15378"/>
        <dbReference type="ChEBI" id="CHEBI:30013"/>
        <dbReference type="ChEBI" id="CHEBI:30616"/>
        <dbReference type="ChEBI" id="CHEBI:61977"/>
        <dbReference type="ChEBI" id="CHEBI:456216"/>
        <dbReference type="EC" id="2.7.11.24"/>
    </reaction>
</comment>
<dbReference type="InterPro" id="IPR008352">
    <property type="entry name" value="MAPK_HOG-like"/>
</dbReference>
<feature type="domain" description="Protein kinase" evidence="13">
    <location>
        <begin position="45"/>
        <end position="324"/>
    </location>
</feature>
<dbReference type="FunFam" id="1.10.510.10:FF:000049">
    <property type="entry name" value="Mitogen-activated protein kinase"/>
    <property type="match status" value="1"/>
</dbReference>
<evidence type="ECO:0000256" key="7">
    <source>
        <dbReference type="ARBA" id="ARBA00022840"/>
    </source>
</evidence>
<dbReference type="GeneID" id="83203176"/>
<dbReference type="InterPro" id="IPR050117">
    <property type="entry name" value="MAPK"/>
</dbReference>
<dbReference type="Gene3D" id="3.30.200.20">
    <property type="entry name" value="Phosphorylase Kinase, domain 1"/>
    <property type="match status" value="1"/>
</dbReference>
<dbReference type="Pfam" id="PF00069">
    <property type="entry name" value="Pkinase"/>
    <property type="match status" value="1"/>
</dbReference>
<dbReference type="OrthoDB" id="192887at2759"/>
<dbReference type="Proteomes" id="UP001150941">
    <property type="component" value="Unassembled WGS sequence"/>
</dbReference>
<evidence type="ECO:0000313" key="14">
    <source>
        <dbReference type="EMBL" id="KAJ5225352.1"/>
    </source>
</evidence>
<protein>
    <recommendedName>
        <fullName evidence="2 11">Mitogen-activated protein kinase</fullName>
        <ecNumber evidence="2 11">2.7.11.24</ecNumber>
    </recommendedName>
</protein>
<sequence>MSTPLQHEFQDDGQNNRRSNSEGRDMAHFTNHVIMGMNFETTERYSNIYPIGIGTSGLVCSAKDQLLRRTVAVKKVAEPFGNSSISKHIFREIKLLNQLRHDNIINLSDMFISPSEDIYLVTDLMTTDLMTLLRARKFDNQFTQYFVYQMMRGLKYVHSAGVVHRDLKPANILINENCDLKICDFGLARVQETSMTGYVSTRFYRAPEIMLTWQRYNEKVDIWSVACIFAEMMLGEPLFRGENHIDQFCVISRLLGGPPPNLVASVTSENTLNFLRSLPAQPRQPLTVILPQADAATLDLLDRMLQLDPDERISAADALKSEYLAPYHDPDDEPVAAARIDWSMVDANLPPDVWKTLIYAEVLRYHSSGGEPQIPPRVESEEPNT</sequence>
<dbReference type="PROSITE" id="PS00107">
    <property type="entry name" value="PROTEIN_KINASE_ATP"/>
    <property type="match status" value="1"/>
</dbReference>
<dbReference type="SUPFAM" id="SSF56112">
    <property type="entry name" value="Protein kinase-like (PK-like)"/>
    <property type="match status" value="1"/>
</dbReference>
<keyword evidence="15" id="KW-1185">Reference proteome</keyword>
<dbReference type="GO" id="GO:0005524">
    <property type="term" value="F:ATP binding"/>
    <property type="evidence" value="ECO:0007669"/>
    <property type="project" value="UniProtKB-UniRule"/>
</dbReference>
<evidence type="ECO:0000256" key="4">
    <source>
        <dbReference type="ARBA" id="ARBA00022679"/>
    </source>
</evidence>
<dbReference type="PROSITE" id="PS01351">
    <property type="entry name" value="MAPK"/>
    <property type="match status" value="1"/>
</dbReference>
<keyword evidence="7 9" id="KW-0067">ATP-binding</keyword>
<comment type="activity regulation">
    <text evidence="11">Activated by threonine and tyrosine phosphorylation.</text>
</comment>
<proteinExistence type="inferred from homology"/>
<dbReference type="AlphaFoldDB" id="A0A9W9NSG8"/>
<dbReference type="PRINTS" id="PR01773">
    <property type="entry name" value="P38MAPKINASE"/>
</dbReference>
<dbReference type="RefSeq" id="XP_058328763.1">
    <property type="nucleotide sequence ID" value="XM_058475873.1"/>
</dbReference>
<dbReference type="InterPro" id="IPR003527">
    <property type="entry name" value="MAP_kinase_CS"/>
</dbReference>
<dbReference type="GO" id="GO:0004707">
    <property type="term" value="F:MAP kinase activity"/>
    <property type="evidence" value="ECO:0007669"/>
    <property type="project" value="UniProtKB-EC"/>
</dbReference>
<keyword evidence="11" id="KW-0460">Magnesium</keyword>
<dbReference type="InterPro" id="IPR011009">
    <property type="entry name" value="Kinase-like_dom_sf"/>
</dbReference>
<dbReference type="InterPro" id="IPR000719">
    <property type="entry name" value="Prot_kinase_dom"/>
</dbReference>
<evidence type="ECO:0000256" key="10">
    <source>
        <dbReference type="RuleBase" id="RU000304"/>
    </source>
</evidence>
<dbReference type="EC" id="2.7.11.24" evidence="2 11"/>
<accession>A0A9W9NSG8</accession>
<evidence type="ECO:0000256" key="11">
    <source>
        <dbReference type="RuleBase" id="RU361165"/>
    </source>
</evidence>
<evidence type="ECO:0000256" key="3">
    <source>
        <dbReference type="ARBA" id="ARBA00022527"/>
    </source>
</evidence>
<keyword evidence="3 10" id="KW-0723">Serine/threonine-protein kinase</keyword>
<dbReference type="PANTHER" id="PTHR24055">
    <property type="entry name" value="MITOGEN-ACTIVATED PROTEIN KINASE"/>
    <property type="match status" value="1"/>
</dbReference>
<evidence type="ECO:0000256" key="5">
    <source>
        <dbReference type="ARBA" id="ARBA00022741"/>
    </source>
</evidence>
<keyword evidence="4 11" id="KW-0808">Transferase</keyword>
<dbReference type="InterPro" id="IPR017441">
    <property type="entry name" value="Protein_kinase_ATP_BS"/>
</dbReference>
<dbReference type="SMART" id="SM00220">
    <property type="entry name" value="S_TKc"/>
    <property type="match status" value="1"/>
</dbReference>
<evidence type="ECO:0000256" key="12">
    <source>
        <dbReference type="SAM" id="MobiDB-lite"/>
    </source>
</evidence>
<comment type="similarity">
    <text evidence="8 11">Belongs to the protein kinase superfamily. Ser/Thr protein kinase family. MAP kinase subfamily.</text>
</comment>
<evidence type="ECO:0000313" key="15">
    <source>
        <dbReference type="Proteomes" id="UP001150941"/>
    </source>
</evidence>
<evidence type="ECO:0000256" key="8">
    <source>
        <dbReference type="ARBA" id="ARBA00061056"/>
    </source>
</evidence>
<comment type="caution">
    <text evidence="14">The sequence shown here is derived from an EMBL/GenBank/DDBJ whole genome shotgun (WGS) entry which is preliminary data.</text>
</comment>
<feature type="binding site" evidence="9">
    <location>
        <position position="75"/>
    </location>
    <ligand>
        <name>ATP</name>
        <dbReference type="ChEBI" id="CHEBI:30616"/>
    </ligand>
</feature>
<evidence type="ECO:0000256" key="6">
    <source>
        <dbReference type="ARBA" id="ARBA00022777"/>
    </source>
</evidence>
<comment type="cofactor">
    <cofactor evidence="1 11">
        <name>Mg(2+)</name>
        <dbReference type="ChEBI" id="CHEBI:18420"/>
    </cofactor>
</comment>
<name>A0A9W9NSG8_9EURO</name>
<feature type="region of interest" description="Disordered" evidence="12">
    <location>
        <begin position="1"/>
        <end position="25"/>
    </location>
</feature>
<evidence type="ECO:0000256" key="2">
    <source>
        <dbReference type="ARBA" id="ARBA00012411"/>
    </source>
</evidence>
<keyword evidence="5 9" id="KW-0547">Nucleotide-binding</keyword>
<reference evidence="14" key="2">
    <citation type="journal article" date="2023" name="IMA Fungus">
        <title>Comparative genomic study of the Penicillium genus elucidates a diverse pangenome and 15 lateral gene transfer events.</title>
        <authorList>
            <person name="Petersen C."/>
            <person name="Sorensen T."/>
            <person name="Nielsen M.R."/>
            <person name="Sondergaard T.E."/>
            <person name="Sorensen J.L."/>
            <person name="Fitzpatrick D.A."/>
            <person name="Frisvad J.C."/>
            <person name="Nielsen K.L."/>
        </authorList>
    </citation>
    <scope>NUCLEOTIDE SEQUENCE</scope>
    <source>
        <strain evidence="14">IBT 19713</strain>
    </source>
</reference>